<dbReference type="Proteomes" id="UP000269721">
    <property type="component" value="Unassembled WGS sequence"/>
</dbReference>
<feature type="compositionally biased region" description="Acidic residues" evidence="1">
    <location>
        <begin position="127"/>
        <end position="137"/>
    </location>
</feature>
<feature type="non-terminal residue" evidence="3">
    <location>
        <position position="169"/>
    </location>
</feature>
<evidence type="ECO:0000259" key="2">
    <source>
        <dbReference type="Pfam" id="PF20681"/>
    </source>
</evidence>
<organism evidence="3 4">
    <name type="scientific">Blyttiomyces helicus</name>
    <dbReference type="NCBI Taxonomy" id="388810"/>
    <lineage>
        <taxon>Eukaryota</taxon>
        <taxon>Fungi</taxon>
        <taxon>Fungi incertae sedis</taxon>
        <taxon>Chytridiomycota</taxon>
        <taxon>Chytridiomycota incertae sedis</taxon>
        <taxon>Chytridiomycetes</taxon>
        <taxon>Chytridiomycetes incertae sedis</taxon>
        <taxon>Blyttiomyces</taxon>
    </lineage>
</organism>
<sequence>MTPSGNKPDKPDKGDSKKKPASTLKDKKTKEKKPKSSHKRGTGFREEEINHKYNKPLPRSYSERSAETLKCKFGALKNAPKPTGDPNCPPVVLRAKRIQREIESHSGAINLDDDNDHDDLGDNTTHEDEDQEDDEKDSDDHGQEGSLHPEQDKDGGSGDELNEAATDGE</sequence>
<gene>
    <name evidence="3" type="ORF">BDK51DRAFT_27243</name>
</gene>
<evidence type="ECO:0000313" key="3">
    <source>
        <dbReference type="EMBL" id="RKO87104.1"/>
    </source>
</evidence>
<reference evidence="4" key="1">
    <citation type="journal article" date="2018" name="Nat. Microbiol.">
        <title>Leveraging single-cell genomics to expand the fungal tree of life.</title>
        <authorList>
            <person name="Ahrendt S.R."/>
            <person name="Quandt C.A."/>
            <person name="Ciobanu D."/>
            <person name="Clum A."/>
            <person name="Salamov A."/>
            <person name="Andreopoulos B."/>
            <person name="Cheng J.F."/>
            <person name="Woyke T."/>
            <person name="Pelin A."/>
            <person name="Henrissat B."/>
            <person name="Reynolds N.K."/>
            <person name="Benny G.L."/>
            <person name="Smith M.E."/>
            <person name="James T.Y."/>
            <person name="Grigoriev I.V."/>
        </authorList>
    </citation>
    <scope>NUCLEOTIDE SEQUENCE [LARGE SCALE GENOMIC DNA]</scope>
</reference>
<accession>A0A4P9W4H8</accession>
<name>A0A4P9W4H8_9FUNG</name>
<feature type="compositionally biased region" description="Basic and acidic residues" evidence="1">
    <location>
        <begin position="61"/>
        <end position="70"/>
    </location>
</feature>
<protein>
    <recommendedName>
        <fullName evidence="2">DUF6818 domain-containing protein</fullName>
    </recommendedName>
</protein>
<evidence type="ECO:0000256" key="1">
    <source>
        <dbReference type="SAM" id="MobiDB-lite"/>
    </source>
</evidence>
<dbReference type="InterPro" id="IPR049203">
    <property type="entry name" value="DUF6818"/>
</dbReference>
<feature type="domain" description="DUF6818" evidence="2">
    <location>
        <begin position="47"/>
        <end position="118"/>
    </location>
</feature>
<feature type="compositionally biased region" description="Acidic residues" evidence="1">
    <location>
        <begin position="160"/>
        <end position="169"/>
    </location>
</feature>
<dbReference type="AlphaFoldDB" id="A0A4P9W4H8"/>
<dbReference type="OrthoDB" id="99432at2759"/>
<dbReference type="PANTHER" id="PTHR34409">
    <property type="entry name" value="SET DOMAIN-CONTAINING PROTEIN"/>
    <property type="match status" value="1"/>
</dbReference>
<evidence type="ECO:0000313" key="4">
    <source>
        <dbReference type="Proteomes" id="UP000269721"/>
    </source>
</evidence>
<feature type="compositionally biased region" description="Basic and acidic residues" evidence="1">
    <location>
        <begin position="7"/>
        <end position="29"/>
    </location>
</feature>
<dbReference type="Pfam" id="PF20681">
    <property type="entry name" value="DUF6818"/>
    <property type="match status" value="1"/>
</dbReference>
<dbReference type="PANTHER" id="PTHR34409:SF1">
    <property type="entry name" value="MYB-LIKE DOMAIN-CONTAINING PROTEIN"/>
    <property type="match status" value="1"/>
</dbReference>
<feature type="compositionally biased region" description="Basic and acidic residues" evidence="1">
    <location>
        <begin position="138"/>
        <end position="156"/>
    </location>
</feature>
<keyword evidence="4" id="KW-1185">Reference proteome</keyword>
<feature type="region of interest" description="Disordered" evidence="1">
    <location>
        <begin position="1"/>
        <end position="169"/>
    </location>
</feature>
<dbReference type="EMBL" id="KZ997679">
    <property type="protein sequence ID" value="RKO87104.1"/>
    <property type="molecule type" value="Genomic_DNA"/>
</dbReference>
<feature type="compositionally biased region" description="Basic residues" evidence="1">
    <location>
        <begin position="30"/>
        <end position="42"/>
    </location>
</feature>
<proteinExistence type="predicted"/>